<proteinExistence type="predicted"/>
<evidence type="ECO:0000313" key="3">
    <source>
        <dbReference type="Proteomes" id="UP001497444"/>
    </source>
</evidence>
<accession>A0ABP0WK06</accession>
<keyword evidence="3" id="KW-1185">Reference proteome</keyword>
<feature type="region of interest" description="Disordered" evidence="1">
    <location>
        <begin position="1"/>
        <end position="25"/>
    </location>
</feature>
<reference evidence="2" key="1">
    <citation type="submission" date="2024-02" db="EMBL/GenBank/DDBJ databases">
        <authorList>
            <consortium name="ELIXIR-Norway"/>
            <consortium name="Elixir Norway"/>
        </authorList>
    </citation>
    <scope>NUCLEOTIDE SEQUENCE</scope>
</reference>
<organism evidence="2 3">
    <name type="scientific">Sphagnum jensenii</name>
    <dbReference type="NCBI Taxonomy" id="128206"/>
    <lineage>
        <taxon>Eukaryota</taxon>
        <taxon>Viridiplantae</taxon>
        <taxon>Streptophyta</taxon>
        <taxon>Embryophyta</taxon>
        <taxon>Bryophyta</taxon>
        <taxon>Sphagnophytina</taxon>
        <taxon>Sphagnopsida</taxon>
        <taxon>Sphagnales</taxon>
        <taxon>Sphagnaceae</taxon>
        <taxon>Sphagnum</taxon>
    </lineage>
</organism>
<dbReference type="EMBL" id="OZ020114">
    <property type="protein sequence ID" value="CAK9267218.1"/>
    <property type="molecule type" value="Genomic_DNA"/>
</dbReference>
<dbReference type="Proteomes" id="UP001497444">
    <property type="component" value="Chromosome 19"/>
</dbReference>
<name>A0ABP0WK06_9BRYO</name>
<gene>
    <name evidence="2" type="ORF">CSSPJE1EN1_LOCUS12696</name>
</gene>
<evidence type="ECO:0000256" key="1">
    <source>
        <dbReference type="SAM" id="MobiDB-lite"/>
    </source>
</evidence>
<sequence>MMDFGSSLPRETADRHHHSSEAIGKMEKRTSAYPRTYLAWLRSKNEAYCHKLAAAAWTRISFERLPKNKSRALEIMSVMEEDKGRNVNFRRGRVKKICSWQLVVMLLKTPRLQCTALTAENEVGLSLGFCCVAVIAGWDDEALLLCLESPL</sequence>
<evidence type="ECO:0000313" key="2">
    <source>
        <dbReference type="EMBL" id="CAK9267218.1"/>
    </source>
</evidence>
<protein>
    <submittedName>
        <fullName evidence="2">Uncharacterized protein</fullName>
    </submittedName>
</protein>